<reference evidence="6 7" key="1">
    <citation type="journal article" date="2014" name="BMC Genomics">
        <title>Comparative genome sequencing reveals chemotype-specific gene clusters in the toxigenic black mold Stachybotrys.</title>
        <authorList>
            <person name="Semeiks J."/>
            <person name="Borek D."/>
            <person name="Otwinowski Z."/>
            <person name="Grishin N.V."/>
        </authorList>
    </citation>
    <scope>NUCLEOTIDE SEQUENCE [LARGE SCALE GENOMIC DNA]</scope>
    <source>
        <strain evidence="7">CBS 109288 / IBT 7711</strain>
    </source>
</reference>
<keyword evidence="1" id="KW-0479">Metal-binding</keyword>
<dbReference type="InterPro" id="IPR027974">
    <property type="entry name" value="DUF4470"/>
</dbReference>
<evidence type="ECO:0000313" key="6">
    <source>
        <dbReference type="EMBL" id="KEY73762.1"/>
    </source>
</evidence>
<dbReference type="OrthoDB" id="5282002at2759"/>
<evidence type="ECO:0000259" key="5">
    <source>
        <dbReference type="PROSITE" id="PS50865"/>
    </source>
</evidence>
<feature type="domain" description="MYND-type" evidence="5">
    <location>
        <begin position="5"/>
        <end position="51"/>
    </location>
</feature>
<dbReference type="InterPro" id="IPR002893">
    <property type="entry name" value="Znf_MYND"/>
</dbReference>
<keyword evidence="2 4" id="KW-0863">Zinc-finger</keyword>
<sequence>MSKADPICTNWSPDHTGCQKSGRYTCQNCKLVTYCGRPCQTAHWPRHKVDCRSPLGKETWQPAWSREGREPAFLGGGYQEFGNKKYPWGNIPAFDVLQLSSNEGVAYDEDVSLLFAASGDLRNVIKTISQVPESYKKSISLTINDRDIDIVARNVIMLLIALFVNDPNEAVLCIIHVWYSSLLRKSDLAMLQGLIRPLLQAVCDSIKDKGEDAVMAKTWSSEGRELRVVLTKSSWDRLVSFLDVPAGLTVERATRIRTEVTLAESRRDFVDRHMCCQPTHHRVPLRRFREDGLLLPFGYPRHEFVTPNPTFFQNGDSWPMMDSEDPLLGWSPEDVAETSSGAATADIYGKLFYFLRTTLSSFLGRMSTMKLSFELLQVDTKTQVSNISDTGYVGIHTTLALAMPCLQPVETNPHATLITLFMNSIEEFMTDEDHKRLALAGDPSAERVLKYLYPPPNLLLSRYDPFTFRFMFGKDLVAPFDHIFARYTEHFRFQEFGALLGAVQKERHTLVPKWPCQLKLQPGQEGEREEFDRLLASGLCGKERYVEWQRVATQVAK</sequence>
<evidence type="ECO:0000256" key="4">
    <source>
        <dbReference type="PROSITE-ProRule" id="PRU00134"/>
    </source>
</evidence>
<evidence type="ECO:0000256" key="2">
    <source>
        <dbReference type="ARBA" id="ARBA00022771"/>
    </source>
</evidence>
<keyword evidence="7" id="KW-1185">Reference proteome</keyword>
<accession>A0A084B883</accession>
<protein>
    <recommendedName>
        <fullName evidence="5">MYND-type domain-containing protein</fullName>
    </recommendedName>
</protein>
<dbReference type="Proteomes" id="UP000028045">
    <property type="component" value="Unassembled WGS sequence"/>
</dbReference>
<name>A0A084B883_STACB</name>
<dbReference type="Pfam" id="PF01753">
    <property type="entry name" value="zf-MYND"/>
    <property type="match status" value="1"/>
</dbReference>
<dbReference type="Gene3D" id="6.10.140.2220">
    <property type="match status" value="1"/>
</dbReference>
<dbReference type="Pfam" id="PF14737">
    <property type="entry name" value="DUF4470"/>
    <property type="match status" value="1"/>
</dbReference>
<dbReference type="GO" id="GO:0008270">
    <property type="term" value="F:zinc ion binding"/>
    <property type="evidence" value="ECO:0007669"/>
    <property type="project" value="UniProtKB-KW"/>
</dbReference>
<dbReference type="SUPFAM" id="SSF144232">
    <property type="entry name" value="HIT/MYND zinc finger-like"/>
    <property type="match status" value="1"/>
</dbReference>
<gene>
    <name evidence="6" type="ORF">S7711_03071</name>
</gene>
<dbReference type="EMBL" id="KL647752">
    <property type="protein sequence ID" value="KEY73762.1"/>
    <property type="molecule type" value="Genomic_DNA"/>
</dbReference>
<evidence type="ECO:0000313" key="7">
    <source>
        <dbReference type="Proteomes" id="UP000028045"/>
    </source>
</evidence>
<dbReference type="HOGENOM" id="CLU_018400_3_0_1"/>
<evidence type="ECO:0000256" key="3">
    <source>
        <dbReference type="ARBA" id="ARBA00022833"/>
    </source>
</evidence>
<dbReference type="PROSITE" id="PS01360">
    <property type="entry name" value="ZF_MYND_1"/>
    <property type="match status" value="1"/>
</dbReference>
<organism evidence="6 7">
    <name type="scientific">Stachybotrys chartarum (strain CBS 109288 / IBT 7711)</name>
    <name type="common">Toxic black mold</name>
    <name type="synonym">Stilbospora chartarum</name>
    <dbReference type="NCBI Taxonomy" id="1280523"/>
    <lineage>
        <taxon>Eukaryota</taxon>
        <taxon>Fungi</taxon>
        <taxon>Dikarya</taxon>
        <taxon>Ascomycota</taxon>
        <taxon>Pezizomycotina</taxon>
        <taxon>Sordariomycetes</taxon>
        <taxon>Hypocreomycetidae</taxon>
        <taxon>Hypocreales</taxon>
        <taxon>Stachybotryaceae</taxon>
        <taxon>Stachybotrys</taxon>
    </lineage>
</organism>
<dbReference type="AlphaFoldDB" id="A0A084B883"/>
<evidence type="ECO:0000256" key="1">
    <source>
        <dbReference type="ARBA" id="ARBA00022723"/>
    </source>
</evidence>
<dbReference type="PROSITE" id="PS50865">
    <property type="entry name" value="ZF_MYND_2"/>
    <property type="match status" value="1"/>
</dbReference>
<proteinExistence type="predicted"/>
<keyword evidence="3" id="KW-0862">Zinc</keyword>